<sequence length="147" mass="16792">MVFGTQQELADAVSIARPSLSAIEMGAAWPRPGTLDRLMEELDLTWDMIAVRGEAERRSRPVDAHPRADLRLALGGDLREGRKLEGLSLRDLSQRCGLSASQLSRIERGEAPRSRAFIDEPDDLNLDREFRRLRFRHPELHRLWLLV</sequence>
<accession>A0A974NW47</accession>
<name>A0A974NW47_9SPHN</name>
<dbReference type="Pfam" id="PF13560">
    <property type="entry name" value="HTH_31"/>
    <property type="match status" value="1"/>
</dbReference>
<feature type="domain" description="HTH cro/C1-type" evidence="2">
    <location>
        <begin position="5"/>
        <end position="49"/>
    </location>
</feature>
<evidence type="ECO:0000259" key="2">
    <source>
        <dbReference type="PROSITE" id="PS50943"/>
    </source>
</evidence>
<dbReference type="KEGG" id="sari:H5J25_03710"/>
<gene>
    <name evidence="3" type="ORF">H5J25_03710</name>
</gene>
<evidence type="ECO:0000313" key="4">
    <source>
        <dbReference type="Proteomes" id="UP000595894"/>
    </source>
</evidence>
<dbReference type="InterPro" id="IPR001387">
    <property type="entry name" value="Cro/C1-type_HTH"/>
</dbReference>
<dbReference type="GO" id="GO:0005829">
    <property type="term" value="C:cytosol"/>
    <property type="evidence" value="ECO:0007669"/>
    <property type="project" value="TreeGrafter"/>
</dbReference>
<dbReference type="GO" id="GO:0003700">
    <property type="term" value="F:DNA-binding transcription factor activity"/>
    <property type="evidence" value="ECO:0007669"/>
    <property type="project" value="TreeGrafter"/>
</dbReference>
<protein>
    <submittedName>
        <fullName evidence="3">Transcriptional regulator</fullName>
    </submittedName>
</protein>
<dbReference type="GO" id="GO:0003677">
    <property type="term" value="F:DNA binding"/>
    <property type="evidence" value="ECO:0007669"/>
    <property type="project" value="UniProtKB-KW"/>
</dbReference>
<dbReference type="SUPFAM" id="SSF47413">
    <property type="entry name" value="lambda repressor-like DNA-binding domains"/>
    <property type="match status" value="2"/>
</dbReference>
<reference evidence="4" key="1">
    <citation type="submission" date="2020-09" db="EMBL/GenBank/DDBJ databases">
        <title>Sphingomonas sp., a new species isolated from pork steak.</title>
        <authorList>
            <person name="Heidler von Heilborn D."/>
        </authorList>
    </citation>
    <scope>NUCLEOTIDE SEQUENCE [LARGE SCALE GENOMIC DNA]</scope>
</reference>
<organism evidence="3 4">
    <name type="scientific">Sphingomonas aliaeris</name>
    <dbReference type="NCBI Taxonomy" id="2759526"/>
    <lineage>
        <taxon>Bacteria</taxon>
        <taxon>Pseudomonadati</taxon>
        <taxon>Pseudomonadota</taxon>
        <taxon>Alphaproteobacteria</taxon>
        <taxon>Sphingomonadales</taxon>
        <taxon>Sphingomonadaceae</taxon>
        <taxon>Sphingomonas</taxon>
    </lineage>
</organism>
<dbReference type="Gene3D" id="1.10.260.40">
    <property type="entry name" value="lambda repressor-like DNA-binding domains"/>
    <property type="match status" value="2"/>
</dbReference>
<proteinExistence type="predicted"/>
<evidence type="ECO:0000313" key="3">
    <source>
        <dbReference type="EMBL" id="QQV77872.1"/>
    </source>
</evidence>
<dbReference type="AlphaFoldDB" id="A0A974NW47"/>
<feature type="domain" description="HTH cro/C1-type" evidence="2">
    <location>
        <begin position="78"/>
        <end position="111"/>
    </location>
</feature>
<dbReference type="PROSITE" id="PS50943">
    <property type="entry name" value="HTH_CROC1"/>
    <property type="match status" value="2"/>
</dbReference>
<dbReference type="Pfam" id="PF01381">
    <property type="entry name" value="HTH_3"/>
    <property type="match status" value="1"/>
</dbReference>
<keyword evidence="4" id="KW-1185">Reference proteome</keyword>
<dbReference type="Proteomes" id="UP000595894">
    <property type="component" value="Chromosome"/>
</dbReference>
<keyword evidence="1" id="KW-0238">DNA-binding</keyword>
<dbReference type="PANTHER" id="PTHR46797">
    <property type="entry name" value="HTH-TYPE TRANSCRIPTIONAL REGULATOR"/>
    <property type="match status" value="1"/>
</dbReference>
<dbReference type="SMART" id="SM00530">
    <property type="entry name" value="HTH_XRE"/>
    <property type="match status" value="2"/>
</dbReference>
<dbReference type="EMBL" id="CP061035">
    <property type="protein sequence ID" value="QQV77872.1"/>
    <property type="molecule type" value="Genomic_DNA"/>
</dbReference>
<dbReference type="CDD" id="cd00093">
    <property type="entry name" value="HTH_XRE"/>
    <property type="match status" value="2"/>
</dbReference>
<dbReference type="InterPro" id="IPR010982">
    <property type="entry name" value="Lambda_DNA-bd_dom_sf"/>
</dbReference>
<dbReference type="InterPro" id="IPR050807">
    <property type="entry name" value="TransReg_Diox_bact_type"/>
</dbReference>
<dbReference type="PANTHER" id="PTHR46797:SF1">
    <property type="entry name" value="METHYLPHOSPHONATE SYNTHASE"/>
    <property type="match status" value="1"/>
</dbReference>
<evidence type="ECO:0000256" key="1">
    <source>
        <dbReference type="ARBA" id="ARBA00023125"/>
    </source>
</evidence>